<dbReference type="InterPro" id="IPR010095">
    <property type="entry name" value="Cas12f1-like_TNB"/>
</dbReference>
<dbReference type="OrthoDB" id="28072at2157"/>
<proteinExistence type="predicted"/>
<dbReference type="SUPFAM" id="SSF51998">
    <property type="entry name" value="PFL-like glycyl radical enzymes"/>
    <property type="match status" value="1"/>
</dbReference>
<name>F0QVR0_VULM7</name>
<sequence length="362" mass="42034">MIKRPLRLFSAEEQDALVKVLNRVDALGNLWARGFEVYPVDLDSRFVDKFNYFKNELRAQNAKRWLVRIHAIFNVGVRLANERDMGQGVFIDLTMNIVRLRWVIKGRAITISLTESEAKYIRDRLSEGGKPKLARAWVDGENLYIAITFERDVESIQLSDRRLVIDVNSWRNGIVWALVNGKVGSMGRERPNLGCIEMLYKHVTKLGQKYGALKRLGLHKSQYGRRLWREIKATRRRLYAYLKDYAQKLAHKLAQKALKYRAGVIIDDVLEESRRGLMEEGLPNGLAKVYMLYLRRFVKLLTNQLEWYGIPYEFKRLPSTICPVCGNELVQLPNRLMQCPKCGLKANRDEIPIKWALILANL</sequence>
<dbReference type="GO" id="GO:0003677">
    <property type="term" value="F:DNA binding"/>
    <property type="evidence" value="ECO:0007669"/>
    <property type="project" value="UniProtKB-KW"/>
</dbReference>
<organism evidence="3 4">
    <name type="scientific">Vulcanisaeta moutnovskia (strain 768-28)</name>
    <dbReference type="NCBI Taxonomy" id="985053"/>
    <lineage>
        <taxon>Archaea</taxon>
        <taxon>Thermoproteota</taxon>
        <taxon>Thermoprotei</taxon>
        <taxon>Thermoproteales</taxon>
        <taxon>Thermoproteaceae</taxon>
        <taxon>Vulcanisaeta</taxon>
    </lineage>
</organism>
<evidence type="ECO:0000259" key="2">
    <source>
        <dbReference type="Pfam" id="PF07282"/>
    </source>
</evidence>
<accession>F0QVR0</accession>
<dbReference type="eggNOG" id="arCOG00687">
    <property type="taxonomic scope" value="Archaea"/>
</dbReference>
<keyword evidence="4" id="KW-1185">Reference proteome</keyword>
<reference evidence="3 4" key="1">
    <citation type="journal article" date="2011" name="J. Bacteriol.">
        <title>Complete genome sequence of 'Vulcanisaeta moutnovskia' strain 768-28, a novel member of the hyperthermophilic crenarchaeal genus vulcanisaeta.</title>
        <authorList>
            <person name="Gumerov V.M."/>
            <person name="Mardanov A.V."/>
            <person name="Beletsky A.V."/>
            <person name="Prokofeva M.I."/>
            <person name="Bonch-Osmolovskaya E.A."/>
            <person name="Ravin N.V."/>
            <person name="Skryabin K.G."/>
        </authorList>
    </citation>
    <scope>NUCLEOTIDE SEQUENCE [LARGE SCALE GENOMIC DNA]</scope>
    <source>
        <strain evidence="3 4">768-28</strain>
    </source>
</reference>
<dbReference type="EMBL" id="CP002529">
    <property type="protein sequence ID" value="ADY02084.1"/>
    <property type="molecule type" value="Genomic_DNA"/>
</dbReference>
<gene>
    <name evidence="3" type="ordered locus">VMUT_1883</name>
</gene>
<dbReference type="AlphaFoldDB" id="F0QVR0"/>
<dbReference type="eggNOG" id="arCOG00686">
    <property type="taxonomic scope" value="Archaea"/>
</dbReference>
<dbReference type="Pfam" id="PF07282">
    <property type="entry name" value="Cas12f1-like_TNB"/>
    <property type="match status" value="1"/>
</dbReference>
<dbReference type="Proteomes" id="UP000007485">
    <property type="component" value="Chromosome"/>
</dbReference>
<dbReference type="HOGENOM" id="CLU_053996_0_0_2"/>
<keyword evidence="1" id="KW-0238">DNA-binding</keyword>
<evidence type="ECO:0000313" key="4">
    <source>
        <dbReference type="Proteomes" id="UP000007485"/>
    </source>
</evidence>
<evidence type="ECO:0000313" key="3">
    <source>
        <dbReference type="EMBL" id="ADY02084.1"/>
    </source>
</evidence>
<dbReference type="KEGG" id="vmo:VMUT_1883"/>
<protein>
    <submittedName>
        <fullName evidence="3">Transposase, IS605 OrfB</fullName>
    </submittedName>
</protein>
<feature type="domain" description="Cas12f1-like TNB" evidence="2">
    <location>
        <begin position="295"/>
        <end position="349"/>
    </location>
</feature>
<evidence type="ECO:0000256" key="1">
    <source>
        <dbReference type="ARBA" id="ARBA00023125"/>
    </source>
</evidence>